<evidence type="ECO:0000256" key="1">
    <source>
        <dbReference type="SAM" id="MobiDB-lite"/>
    </source>
</evidence>
<evidence type="ECO:0000313" key="3">
    <source>
        <dbReference type="Proteomes" id="UP001244207"/>
    </source>
</evidence>
<evidence type="ECO:0000313" key="2">
    <source>
        <dbReference type="EMBL" id="KAK1724978.1"/>
    </source>
</evidence>
<dbReference type="AlphaFoldDB" id="A0AAD8XHK6"/>
<protein>
    <submittedName>
        <fullName evidence="2">Uncharacterized protein</fullName>
    </submittedName>
</protein>
<sequence length="563" mass="62388">MLSSNPVDQAGQEEHQPANFRKMQSDIQSASKLLVAPEPTETDAIEHSITWPQMATSSDKQLATGDSVILRLAGLASRNSDLKELMRRVGNGKAEAQEVSYFQQFVDTTQDIGPRKWNVQSAFNDSKLPLLVQQNDDREVSQSPEPRIQSIIPLSEAQANSDAESLASGITWTSFLGGDIPYDNLAGMAGGFLFPVDESMQAEGSDNVFEDTGMEEIYFPPLPPTPKQDVPFTDSGYSSGINLDDLPRMELGVAATSDYDRKYPDAKTVYFRDSTVAIDQAQQYIFELSSTIHGNLGGNIDGDNWRLLSDRVSGLIKDFAIKIGLESSVQVNRDIMHFIHKRSREIATRLDSMILSVDPPAEDAGEGIEAKRDNMLLSDKMALWVSKATGTETPVNDDELFVGVTDVEETIDAPELSKYNKTVTESDSFKWLIESLRRELTLKRDFDESEGWDAQAAIVEDYMEQTWPSTWKTIFNLLQTVSRRPNGHVYADVLHDKTQVSVSSEHGILMMSLDGPAHTIAECGEQLAWLRASYANPPPQQGMSNTAQRIPVIMKMATLHVGI</sequence>
<dbReference type="GeneID" id="85399656"/>
<accession>A0AAD8XHK6</accession>
<name>A0AAD8XHK6_GLOAC</name>
<reference evidence="2" key="1">
    <citation type="submission" date="2021-12" db="EMBL/GenBank/DDBJ databases">
        <title>Comparative genomics, transcriptomics and evolutionary studies reveal genomic signatures of adaptation to plant cell wall in hemibiotrophic fungi.</title>
        <authorList>
            <consortium name="DOE Joint Genome Institute"/>
            <person name="Baroncelli R."/>
            <person name="Diaz J.F."/>
            <person name="Benocci T."/>
            <person name="Peng M."/>
            <person name="Battaglia E."/>
            <person name="Haridas S."/>
            <person name="Andreopoulos W."/>
            <person name="Labutti K."/>
            <person name="Pangilinan J."/>
            <person name="Floch G.L."/>
            <person name="Makela M.R."/>
            <person name="Henrissat B."/>
            <person name="Grigoriev I.V."/>
            <person name="Crouch J.A."/>
            <person name="De Vries R.P."/>
            <person name="Sukno S.A."/>
            <person name="Thon M.R."/>
        </authorList>
    </citation>
    <scope>NUCLEOTIDE SEQUENCE</scope>
    <source>
        <strain evidence="2">CBS 112980</strain>
    </source>
</reference>
<gene>
    <name evidence="2" type="ORF">BDZ83DRAFT_792415</name>
</gene>
<dbReference type="Proteomes" id="UP001244207">
    <property type="component" value="Unassembled WGS sequence"/>
</dbReference>
<dbReference type="EMBL" id="JAHMHS010000046">
    <property type="protein sequence ID" value="KAK1724978.1"/>
    <property type="molecule type" value="Genomic_DNA"/>
</dbReference>
<comment type="caution">
    <text evidence="2">The sequence shown here is derived from an EMBL/GenBank/DDBJ whole genome shotgun (WGS) entry which is preliminary data.</text>
</comment>
<proteinExistence type="predicted"/>
<organism evidence="2 3">
    <name type="scientific">Glomerella acutata</name>
    <name type="common">Colletotrichum acutatum</name>
    <dbReference type="NCBI Taxonomy" id="27357"/>
    <lineage>
        <taxon>Eukaryota</taxon>
        <taxon>Fungi</taxon>
        <taxon>Dikarya</taxon>
        <taxon>Ascomycota</taxon>
        <taxon>Pezizomycotina</taxon>
        <taxon>Sordariomycetes</taxon>
        <taxon>Hypocreomycetidae</taxon>
        <taxon>Glomerellales</taxon>
        <taxon>Glomerellaceae</taxon>
        <taxon>Colletotrichum</taxon>
        <taxon>Colletotrichum acutatum species complex</taxon>
    </lineage>
</organism>
<feature type="region of interest" description="Disordered" evidence="1">
    <location>
        <begin position="1"/>
        <end position="32"/>
    </location>
</feature>
<dbReference type="RefSeq" id="XP_060365033.1">
    <property type="nucleotide sequence ID" value="XM_060515758.1"/>
</dbReference>
<keyword evidence="3" id="KW-1185">Reference proteome</keyword>